<dbReference type="Proteomes" id="UP001458880">
    <property type="component" value="Unassembled WGS sequence"/>
</dbReference>
<accession>A0AAW1HS36</accession>
<evidence type="ECO:0000313" key="2">
    <source>
        <dbReference type="EMBL" id="KAK9679346.1"/>
    </source>
</evidence>
<sequence length="209" mass="23695">MAVNVLSNMLMKISFECGINEKIIQHLKSSVSKMKKVDKYCCIIFDEMSLDVGLTSSSKTDMIDGFVDFGGARKVQFADHVLVFMVRDICRKWKHAVVYYFVDDTLTGQKPASLIKDFVKAIQRTGLKEDTRNNLLREGVENIYFGFVVNGEEVIPLYDPPQLIKGLRNNFLRHSVTFKWKNGIQHGYWSDLVALYEADGDDPEAAVAA</sequence>
<name>A0AAW1HS36_POPJA</name>
<dbReference type="AlphaFoldDB" id="A0AAW1HS36"/>
<keyword evidence="3" id="KW-1185">Reference proteome</keyword>
<protein>
    <submittedName>
        <fullName evidence="2">Transposase protein</fullName>
    </submittedName>
</protein>
<organism evidence="2 3">
    <name type="scientific">Popillia japonica</name>
    <name type="common">Japanese beetle</name>
    <dbReference type="NCBI Taxonomy" id="7064"/>
    <lineage>
        <taxon>Eukaryota</taxon>
        <taxon>Metazoa</taxon>
        <taxon>Ecdysozoa</taxon>
        <taxon>Arthropoda</taxon>
        <taxon>Hexapoda</taxon>
        <taxon>Insecta</taxon>
        <taxon>Pterygota</taxon>
        <taxon>Neoptera</taxon>
        <taxon>Endopterygota</taxon>
        <taxon>Coleoptera</taxon>
        <taxon>Polyphaga</taxon>
        <taxon>Scarabaeiformia</taxon>
        <taxon>Scarabaeidae</taxon>
        <taxon>Rutelinae</taxon>
        <taxon>Popillia</taxon>
    </lineage>
</organism>
<comment type="caution">
    <text evidence="2">The sequence shown here is derived from an EMBL/GenBank/DDBJ whole genome shotgun (WGS) entry which is preliminary data.</text>
</comment>
<feature type="domain" description="Transposable element P transposase-like RNase H" evidence="1">
    <location>
        <begin position="16"/>
        <end position="128"/>
    </location>
</feature>
<proteinExistence type="predicted"/>
<dbReference type="Pfam" id="PF21787">
    <property type="entry name" value="TNP-like_RNaseH_N"/>
    <property type="match status" value="1"/>
</dbReference>
<gene>
    <name evidence="2" type="ORF">QE152_g40101</name>
</gene>
<dbReference type="InterPro" id="IPR048365">
    <property type="entry name" value="TNP-like_RNaseH_N"/>
</dbReference>
<evidence type="ECO:0000259" key="1">
    <source>
        <dbReference type="Pfam" id="PF21787"/>
    </source>
</evidence>
<evidence type="ECO:0000313" key="3">
    <source>
        <dbReference type="Proteomes" id="UP001458880"/>
    </source>
</evidence>
<reference evidence="2 3" key="1">
    <citation type="journal article" date="2024" name="BMC Genomics">
        <title>De novo assembly and annotation of Popillia japonica's genome with initial clues to its potential as an invasive pest.</title>
        <authorList>
            <person name="Cucini C."/>
            <person name="Boschi S."/>
            <person name="Funari R."/>
            <person name="Cardaioli E."/>
            <person name="Iannotti N."/>
            <person name="Marturano G."/>
            <person name="Paoli F."/>
            <person name="Bruttini M."/>
            <person name="Carapelli A."/>
            <person name="Frati F."/>
            <person name="Nardi F."/>
        </authorList>
    </citation>
    <scope>NUCLEOTIDE SEQUENCE [LARGE SCALE GENOMIC DNA]</scope>
    <source>
        <strain evidence="2">DMR45628</strain>
    </source>
</reference>
<dbReference type="EMBL" id="JASPKY010001040">
    <property type="protein sequence ID" value="KAK9679346.1"/>
    <property type="molecule type" value="Genomic_DNA"/>
</dbReference>